<proteinExistence type="inferred from homology"/>
<evidence type="ECO:0000256" key="2">
    <source>
        <dbReference type="ARBA" id="ARBA00023002"/>
    </source>
</evidence>
<dbReference type="PANTHER" id="PTHR44229:SF4">
    <property type="entry name" value="15-HYDROXYPROSTAGLANDIN DEHYDROGENASE [NAD(+)]"/>
    <property type="match status" value="1"/>
</dbReference>
<reference evidence="3 4" key="1">
    <citation type="submission" date="2013-03" db="EMBL/GenBank/DDBJ databases">
        <title>The Genome Sequence of Capronia epimyces CBS 606.96.</title>
        <authorList>
            <consortium name="The Broad Institute Genomics Platform"/>
            <person name="Cuomo C."/>
            <person name="de Hoog S."/>
            <person name="Gorbushina A."/>
            <person name="Walker B."/>
            <person name="Young S.K."/>
            <person name="Zeng Q."/>
            <person name="Gargeya S."/>
            <person name="Fitzgerald M."/>
            <person name="Haas B."/>
            <person name="Abouelleil A."/>
            <person name="Allen A.W."/>
            <person name="Alvarado L."/>
            <person name="Arachchi H.M."/>
            <person name="Berlin A.M."/>
            <person name="Chapman S.B."/>
            <person name="Gainer-Dewar J."/>
            <person name="Goldberg J."/>
            <person name="Griggs A."/>
            <person name="Gujja S."/>
            <person name="Hansen M."/>
            <person name="Howarth C."/>
            <person name="Imamovic A."/>
            <person name="Ireland A."/>
            <person name="Larimer J."/>
            <person name="McCowan C."/>
            <person name="Murphy C."/>
            <person name="Pearson M."/>
            <person name="Poon T.W."/>
            <person name="Priest M."/>
            <person name="Roberts A."/>
            <person name="Saif S."/>
            <person name="Shea T."/>
            <person name="Sisk P."/>
            <person name="Sykes S."/>
            <person name="Wortman J."/>
            <person name="Nusbaum C."/>
            <person name="Birren B."/>
        </authorList>
    </citation>
    <scope>NUCLEOTIDE SEQUENCE [LARGE SCALE GENOMIC DNA]</scope>
    <source>
        <strain evidence="3 4">CBS 606.96</strain>
    </source>
</reference>
<keyword evidence="4" id="KW-1185">Reference proteome</keyword>
<dbReference type="AlphaFoldDB" id="W9XMC7"/>
<dbReference type="InterPro" id="IPR002347">
    <property type="entry name" value="SDR_fam"/>
</dbReference>
<dbReference type="InterPro" id="IPR036291">
    <property type="entry name" value="NAD(P)-bd_dom_sf"/>
</dbReference>
<keyword evidence="2" id="KW-0560">Oxidoreductase</keyword>
<dbReference type="eggNOG" id="KOG1201">
    <property type="taxonomic scope" value="Eukaryota"/>
</dbReference>
<dbReference type="PRINTS" id="PR00081">
    <property type="entry name" value="GDHRDH"/>
</dbReference>
<dbReference type="GO" id="GO:0005737">
    <property type="term" value="C:cytoplasm"/>
    <property type="evidence" value="ECO:0007669"/>
    <property type="project" value="TreeGrafter"/>
</dbReference>
<evidence type="ECO:0000313" key="4">
    <source>
        <dbReference type="Proteomes" id="UP000019478"/>
    </source>
</evidence>
<comment type="similarity">
    <text evidence="1">Belongs to the short-chain dehydrogenases/reductases (SDR) family.</text>
</comment>
<dbReference type="GO" id="GO:0016616">
    <property type="term" value="F:oxidoreductase activity, acting on the CH-OH group of donors, NAD or NADP as acceptor"/>
    <property type="evidence" value="ECO:0007669"/>
    <property type="project" value="TreeGrafter"/>
</dbReference>
<evidence type="ECO:0000256" key="1">
    <source>
        <dbReference type="ARBA" id="ARBA00006484"/>
    </source>
</evidence>
<dbReference type="RefSeq" id="XP_007737581.1">
    <property type="nucleotide sequence ID" value="XM_007739391.1"/>
</dbReference>
<comment type="caution">
    <text evidence="3">The sequence shown here is derived from an EMBL/GenBank/DDBJ whole genome shotgun (WGS) entry which is preliminary data.</text>
</comment>
<dbReference type="EMBL" id="AMGY01000009">
    <property type="protein sequence ID" value="EXJ78136.1"/>
    <property type="molecule type" value="Genomic_DNA"/>
</dbReference>
<dbReference type="Gene3D" id="3.40.50.720">
    <property type="entry name" value="NAD(P)-binding Rossmann-like Domain"/>
    <property type="match status" value="1"/>
</dbReference>
<dbReference type="Pfam" id="PF00106">
    <property type="entry name" value="adh_short"/>
    <property type="match status" value="2"/>
</dbReference>
<dbReference type="SUPFAM" id="SSF51735">
    <property type="entry name" value="NAD(P)-binding Rossmann-fold domains"/>
    <property type="match status" value="1"/>
</dbReference>
<evidence type="ECO:0000313" key="3">
    <source>
        <dbReference type="EMBL" id="EXJ78136.1"/>
    </source>
</evidence>
<evidence type="ECO:0008006" key="5">
    <source>
        <dbReference type="Google" id="ProtNLM"/>
    </source>
</evidence>
<dbReference type="OrthoDB" id="5371740at2759"/>
<gene>
    <name evidence="3" type="ORF">A1O3_09297</name>
</gene>
<accession>W9XMC7</accession>
<organism evidence="3 4">
    <name type="scientific">Capronia epimyces CBS 606.96</name>
    <dbReference type="NCBI Taxonomy" id="1182542"/>
    <lineage>
        <taxon>Eukaryota</taxon>
        <taxon>Fungi</taxon>
        <taxon>Dikarya</taxon>
        <taxon>Ascomycota</taxon>
        <taxon>Pezizomycotina</taxon>
        <taxon>Eurotiomycetes</taxon>
        <taxon>Chaetothyriomycetidae</taxon>
        <taxon>Chaetothyriales</taxon>
        <taxon>Herpotrichiellaceae</taxon>
        <taxon>Capronia</taxon>
    </lineage>
</organism>
<dbReference type="STRING" id="1182542.W9XMC7"/>
<dbReference type="Proteomes" id="UP000019478">
    <property type="component" value="Unassembled WGS sequence"/>
</dbReference>
<dbReference type="GeneID" id="19173381"/>
<dbReference type="PANTHER" id="PTHR44229">
    <property type="entry name" value="15-HYDROXYPROSTAGLANDIN DEHYDROGENASE [NAD(+)]"/>
    <property type="match status" value="1"/>
</dbReference>
<name>W9XMC7_9EURO</name>
<sequence>MDGISPPLDLSTAFDASSVRGAGVFITGGASGLGAALVRAFGKAGAYVTFGDVQVDAGQLLEREMTSQGLRARFVHCDVTSFPSQSAAFRAALDFHPAHQLNIVVPNAGVATGHEQLLSVFRPERFPPASLDTDALPPPCPDLASLQVNLIGVIYSVSLAMHYFRLPEMQTQTQTQMQMPIPTQAPSRTSTNKAITFVSSMAGYTALPGGTLYMTAKFGVRGLFHSMRKYVGAEGVRVNLLAPGYMETAMTANVLTALQGSGVQLAKLSDAVDAVLRLSIDPSVNGRAICVGASGNRDLCDDPEGIGASLEADSVNYDHRLFRLE</sequence>
<dbReference type="HOGENOM" id="CLU_010194_13_3_1"/>
<protein>
    <recommendedName>
        <fullName evidence="5">3-oxoacyl-[acyl-carrier protein] reductase</fullName>
    </recommendedName>
</protein>